<comment type="caution">
    <text evidence="2">The sequence shown here is derived from an EMBL/GenBank/DDBJ whole genome shotgun (WGS) entry which is preliminary data.</text>
</comment>
<proteinExistence type="predicted"/>
<name>A0ABU6UGR1_9FABA</name>
<feature type="compositionally biased region" description="Acidic residues" evidence="1">
    <location>
        <begin position="10"/>
        <end position="37"/>
    </location>
</feature>
<evidence type="ECO:0000313" key="3">
    <source>
        <dbReference type="Proteomes" id="UP001341840"/>
    </source>
</evidence>
<reference evidence="2 3" key="1">
    <citation type="journal article" date="2023" name="Plants (Basel)">
        <title>Bridging the Gap: Combining Genomics and Transcriptomics Approaches to Understand Stylosanthes scabra, an Orphan Legume from the Brazilian Caatinga.</title>
        <authorList>
            <person name="Ferreira-Neto J.R.C."/>
            <person name="da Silva M.D."/>
            <person name="Binneck E."/>
            <person name="de Melo N.F."/>
            <person name="da Silva R.H."/>
            <person name="de Melo A.L.T.M."/>
            <person name="Pandolfi V."/>
            <person name="Bustamante F.O."/>
            <person name="Brasileiro-Vidal A.C."/>
            <person name="Benko-Iseppon A.M."/>
        </authorList>
    </citation>
    <scope>NUCLEOTIDE SEQUENCE [LARGE SCALE GENOMIC DNA]</scope>
    <source>
        <tissue evidence="2">Leaves</tissue>
    </source>
</reference>
<evidence type="ECO:0000256" key="1">
    <source>
        <dbReference type="SAM" id="MobiDB-lite"/>
    </source>
</evidence>
<gene>
    <name evidence="2" type="ORF">PIB30_049514</name>
</gene>
<feature type="compositionally biased region" description="Basic and acidic residues" evidence="1">
    <location>
        <begin position="181"/>
        <end position="207"/>
    </location>
</feature>
<feature type="compositionally biased region" description="Basic and acidic residues" evidence="1">
    <location>
        <begin position="143"/>
        <end position="164"/>
    </location>
</feature>
<keyword evidence="3" id="KW-1185">Reference proteome</keyword>
<evidence type="ECO:0000313" key="2">
    <source>
        <dbReference type="EMBL" id="MED6160236.1"/>
    </source>
</evidence>
<organism evidence="2 3">
    <name type="scientific">Stylosanthes scabra</name>
    <dbReference type="NCBI Taxonomy" id="79078"/>
    <lineage>
        <taxon>Eukaryota</taxon>
        <taxon>Viridiplantae</taxon>
        <taxon>Streptophyta</taxon>
        <taxon>Embryophyta</taxon>
        <taxon>Tracheophyta</taxon>
        <taxon>Spermatophyta</taxon>
        <taxon>Magnoliopsida</taxon>
        <taxon>eudicotyledons</taxon>
        <taxon>Gunneridae</taxon>
        <taxon>Pentapetalae</taxon>
        <taxon>rosids</taxon>
        <taxon>fabids</taxon>
        <taxon>Fabales</taxon>
        <taxon>Fabaceae</taxon>
        <taxon>Papilionoideae</taxon>
        <taxon>50 kb inversion clade</taxon>
        <taxon>dalbergioids sensu lato</taxon>
        <taxon>Dalbergieae</taxon>
        <taxon>Pterocarpus clade</taxon>
        <taxon>Stylosanthes</taxon>
    </lineage>
</organism>
<dbReference type="Proteomes" id="UP001341840">
    <property type="component" value="Unassembled WGS sequence"/>
</dbReference>
<feature type="region of interest" description="Disordered" evidence="1">
    <location>
        <begin position="116"/>
        <end position="207"/>
    </location>
</feature>
<dbReference type="EMBL" id="JASCZI010121162">
    <property type="protein sequence ID" value="MED6160236.1"/>
    <property type="molecule type" value="Genomic_DNA"/>
</dbReference>
<feature type="compositionally biased region" description="Basic and acidic residues" evidence="1">
    <location>
        <begin position="38"/>
        <end position="52"/>
    </location>
</feature>
<feature type="region of interest" description="Disordered" evidence="1">
    <location>
        <begin position="1"/>
        <end position="52"/>
    </location>
</feature>
<protein>
    <submittedName>
        <fullName evidence="2">Uncharacterized protein</fullName>
    </submittedName>
</protein>
<sequence length="245" mass="27711">MPEVDRLVGSDDEDWPWDDSNEEDEEESDEKEEDVEEKCEKEEVAINHEEESKTAEECGRLCIATVSEEDLGPLKKTKDVFTRADLGIVSIHGIAKNVLVKIGSLTVPTDFHIRRATKDSKGGNVEETFHPVRPPASSKKNVHQLDHGERLVAKRVKTIGDKPRKSTHTPPQTKKKKKDPMKRIEKAKNREEGGSKGKVKEEKARRKIELKCASVDDMINKLKAFKGALHKNKKLNTHLVQDHSK</sequence>
<accession>A0ABU6UGR1</accession>